<evidence type="ECO:0000313" key="1">
    <source>
        <dbReference type="EMBL" id="MCP1674319.1"/>
    </source>
</evidence>
<keyword evidence="2" id="KW-1185">Reference proteome</keyword>
<proteinExistence type="predicted"/>
<comment type="caution">
    <text evidence="1">The sequence shown here is derived from an EMBL/GenBank/DDBJ whole genome shotgun (WGS) entry which is preliminary data.</text>
</comment>
<protein>
    <submittedName>
        <fullName evidence="1">Uncharacterized protein</fullName>
    </submittedName>
</protein>
<dbReference type="EMBL" id="JALJXV010000003">
    <property type="protein sequence ID" value="MCP1674319.1"/>
    <property type="molecule type" value="Genomic_DNA"/>
</dbReference>
<gene>
    <name evidence="1" type="ORF">J2T57_001421</name>
</gene>
<evidence type="ECO:0000313" key="2">
    <source>
        <dbReference type="Proteomes" id="UP001205843"/>
    </source>
</evidence>
<sequence length="70" mass="7582">MLVSIDGVQWRVLGVGAEVDDQVYLHLASTTEFREQRNGRVPLQHADFYPISAVGDRATLLAALAADPGC</sequence>
<organism evidence="1 2">
    <name type="scientific">Natronocella acetinitrilica</name>
    <dbReference type="NCBI Taxonomy" id="414046"/>
    <lineage>
        <taxon>Bacteria</taxon>
        <taxon>Pseudomonadati</taxon>
        <taxon>Pseudomonadota</taxon>
        <taxon>Gammaproteobacteria</taxon>
        <taxon>Chromatiales</taxon>
        <taxon>Ectothiorhodospiraceae</taxon>
        <taxon>Natronocella</taxon>
    </lineage>
</organism>
<accession>A0AAE3G2B4</accession>
<dbReference type="AlphaFoldDB" id="A0AAE3G2B4"/>
<dbReference type="Proteomes" id="UP001205843">
    <property type="component" value="Unassembled WGS sequence"/>
</dbReference>
<reference evidence="1" key="1">
    <citation type="submission" date="2022-03" db="EMBL/GenBank/DDBJ databases">
        <title>Genomic Encyclopedia of Type Strains, Phase III (KMG-III): the genomes of soil and plant-associated and newly described type strains.</title>
        <authorList>
            <person name="Whitman W."/>
        </authorList>
    </citation>
    <scope>NUCLEOTIDE SEQUENCE</scope>
    <source>
        <strain evidence="1">ANL 6-2</strain>
    </source>
</reference>
<name>A0AAE3G2B4_9GAMM</name>
<dbReference type="RefSeq" id="WP_253476246.1">
    <property type="nucleotide sequence ID" value="NZ_JALJXV010000003.1"/>
</dbReference>